<organism evidence="3">
    <name type="scientific">Haemonchus placei</name>
    <name type="common">Barber's pole worm</name>
    <dbReference type="NCBI Taxonomy" id="6290"/>
    <lineage>
        <taxon>Eukaryota</taxon>
        <taxon>Metazoa</taxon>
        <taxon>Ecdysozoa</taxon>
        <taxon>Nematoda</taxon>
        <taxon>Chromadorea</taxon>
        <taxon>Rhabditida</taxon>
        <taxon>Rhabditina</taxon>
        <taxon>Rhabditomorpha</taxon>
        <taxon>Strongyloidea</taxon>
        <taxon>Trichostrongylidae</taxon>
        <taxon>Haemonchus</taxon>
    </lineage>
</organism>
<gene>
    <name evidence="1" type="ORF">HPLM_LOCUS3055</name>
</gene>
<dbReference type="EMBL" id="UZAF01016095">
    <property type="protein sequence ID" value="VDO20038.1"/>
    <property type="molecule type" value="Genomic_DNA"/>
</dbReference>
<evidence type="ECO:0000313" key="3">
    <source>
        <dbReference type="WBParaSite" id="HPLM_0000306301-mRNA-1"/>
    </source>
</evidence>
<evidence type="ECO:0000313" key="2">
    <source>
        <dbReference type="Proteomes" id="UP000268014"/>
    </source>
</evidence>
<dbReference type="AlphaFoldDB" id="A0A0N4W0H7"/>
<protein>
    <submittedName>
        <fullName evidence="3">Resolvase/invertase-type recombinase catalytic domain-containing protein</fullName>
    </submittedName>
</protein>
<name>A0A0N4W0H7_HAEPC</name>
<dbReference type="WBParaSite" id="HPLM_0000306301-mRNA-1">
    <property type="protein sequence ID" value="HPLM_0000306301-mRNA-1"/>
    <property type="gene ID" value="HPLM_0000306301"/>
</dbReference>
<reference evidence="1 2" key="2">
    <citation type="submission" date="2018-11" db="EMBL/GenBank/DDBJ databases">
        <authorList>
            <consortium name="Pathogen Informatics"/>
        </authorList>
    </citation>
    <scope>NUCLEOTIDE SEQUENCE [LARGE SCALE GENOMIC DNA]</scope>
    <source>
        <strain evidence="1 2">MHpl1</strain>
    </source>
</reference>
<sequence length="35" mass="3899">MEQQGWKVVTVRVGLLKSTGSGTLFSDFEDYFESG</sequence>
<evidence type="ECO:0000313" key="1">
    <source>
        <dbReference type="EMBL" id="VDO20038.1"/>
    </source>
</evidence>
<proteinExistence type="predicted"/>
<reference evidence="3" key="1">
    <citation type="submission" date="2017-02" db="UniProtKB">
        <authorList>
            <consortium name="WormBaseParasite"/>
        </authorList>
    </citation>
    <scope>IDENTIFICATION</scope>
</reference>
<keyword evidence="2" id="KW-1185">Reference proteome</keyword>
<accession>A0A0N4W0H7</accession>
<dbReference type="Proteomes" id="UP000268014">
    <property type="component" value="Unassembled WGS sequence"/>
</dbReference>